<dbReference type="Pfam" id="PF01169">
    <property type="entry name" value="GDT1"/>
    <property type="match status" value="1"/>
</dbReference>
<comment type="similarity">
    <text evidence="2 6">Belongs to the GDT1 family.</text>
</comment>
<comment type="caution">
    <text evidence="6">Lacks conserved residue(s) required for the propagation of feature annotation.</text>
</comment>
<dbReference type="PANTHER" id="PTHR12608:SF1">
    <property type="entry name" value="TRANSMEMBRANE PROTEIN 165"/>
    <property type="match status" value="1"/>
</dbReference>
<keyword evidence="3 6" id="KW-0812">Transmembrane</keyword>
<keyword evidence="4 6" id="KW-1133">Transmembrane helix</keyword>
<dbReference type="EMBL" id="DTGA01000129">
    <property type="protein sequence ID" value="HGB31296.1"/>
    <property type="molecule type" value="Genomic_DNA"/>
</dbReference>
<reference evidence="7" key="1">
    <citation type="journal article" date="2020" name="mSystems">
        <title>Genome- and Community-Level Interaction Insights into Carbon Utilization and Element Cycling Functions of Hydrothermarchaeota in Hydrothermal Sediment.</title>
        <authorList>
            <person name="Zhou Z."/>
            <person name="Liu Y."/>
            <person name="Xu W."/>
            <person name="Pan J."/>
            <person name="Luo Z.H."/>
            <person name="Li M."/>
        </authorList>
    </citation>
    <scope>NUCLEOTIDE SEQUENCE [LARGE SCALE GENOMIC DNA]</scope>
    <source>
        <strain evidence="7">SpSt-751</strain>
    </source>
</reference>
<dbReference type="InterPro" id="IPR001727">
    <property type="entry name" value="GDT1-like"/>
</dbReference>
<evidence type="ECO:0000256" key="4">
    <source>
        <dbReference type="ARBA" id="ARBA00022989"/>
    </source>
</evidence>
<name>A0A7C3SPN8_9BACT</name>
<evidence type="ECO:0000256" key="2">
    <source>
        <dbReference type="ARBA" id="ARBA00009190"/>
    </source>
</evidence>
<dbReference type="GO" id="GO:0016020">
    <property type="term" value="C:membrane"/>
    <property type="evidence" value="ECO:0007669"/>
    <property type="project" value="UniProtKB-SubCell"/>
</dbReference>
<dbReference type="GO" id="GO:0046873">
    <property type="term" value="F:metal ion transmembrane transporter activity"/>
    <property type="evidence" value="ECO:0007669"/>
    <property type="project" value="InterPro"/>
</dbReference>
<comment type="subcellular location">
    <subcellularLocation>
        <location evidence="1 6">Membrane</location>
        <topology evidence="1 6">Multi-pass membrane protein</topology>
    </subcellularLocation>
</comment>
<sequence>MDLKSKIEILFLTFGTLFLAELGDKTQLAVISLSVKTKQPFWVFLGAALALSLISFIGAFLGDLLTRYIPKNIFDKIVGILFILIGLFIVIKN</sequence>
<feature type="transmembrane region" description="Helical" evidence="6">
    <location>
        <begin position="73"/>
        <end position="91"/>
    </location>
</feature>
<evidence type="ECO:0000256" key="6">
    <source>
        <dbReference type="RuleBase" id="RU365102"/>
    </source>
</evidence>
<evidence type="ECO:0000256" key="3">
    <source>
        <dbReference type="ARBA" id="ARBA00022692"/>
    </source>
</evidence>
<evidence type="ECO:0000256" key="5">
    <source>
        <dbReference type="ARBA" id="ARBA00023136"/>
    </source>
</evidence>
<protein>
    <recommendedName>
        <fullName evidence="6">GDT1 family protein</fullName>
    </recommendedName>
</protein>
<evidence type="ECO:0000313" key="7">
    <source>
        <dbReference type="EMBL" id="HGB31296.1"/>
    </source>
</evidence>
<proteinExistence type="inferred from homology"/>
<organism evidence="7">
    <name type="scientific">Dictyoglomus turgidum</name>
    <dbReference type="NCBI Taxonomy" id="513050"/>
    <lineage>
        <taxon>Bacteria</taxon>
        <taxon>Pseudomonadati</taxon>
        <taxon>Dictyoglomota</taxon>
        <taxon>Dictyoglomia</taxon>
        <taxon>Dictyoglomales</taxon>
        <taxon>Dictyoglomaceae</taxon>
        <taxon>Dictyoglomus</taxon>
    </lineage>
</organism>
<keyword evidence="5 6" id="KW-0472">Membrane</keyword>
<gene>
    <name evidence="7" type="ORF">ENV35_05410</name>
</gene>
<accession>A0A7C3SPN8</accession>
<dbReference type="PANTHER" id="PTHR12608">
    <property type="entry name" value="TRANSMEMBRANE PROTEIN HTP-1 RELATED"/>
    <property type="match status" value="1"/>
</dbReference>
<dbReference type="AlphaFoldDB" id="A0A7C3SPN8"/>
<comment type="caution">
    <text evidence="7">The sequence shown here is derived from an EMBL/GenBank/DDBJ whole genome shotgun (WGS) entry which is preliminary data.</text>
</comment>
<evidence type="ECO:0000256" key="1">
    <source>
        <dbReference type="ARBA" id="ARBA00004141"/>
    </source>
</evidence>
<feature type="transmembrane region" description="Helical" evidence="6">
    <location>
        <begin position="41"/>
        <end position="61"/>
    </location>
</feature>